<feature type="transmembrane region" description="Helical" evidence="1">
    <location>
        <begin position="361"/>
        <end position="384"/>
    </location>
</feature>
<gene>
    <name evidence="4" type="primary">LOC111279549</name>
</gene>
<dbReference type="PANTHER" id="PTHR24177:SF469">
    <property type="entry name" value="REPEAT-CONTAINING PROTEIN, PUTATIVE ISOFORM 1-RELATED"/>
    <property type="match status" value="1"/>
</dbReference>
<feature type="domain" description="PGG" evidence="2">
    <location>
        <begin position="273"/>
        <end position="385"/>
    </location>
</feature>
<dbReference type="GeneID" id="111279549"/>
<dbReference type="InterPro" id="IPR036770">
    <property type="entry name" value="Ankyrin_rpt-contain_sf"/>
</dbReference>
<evidence type="ECO:0000313" key="3">
    <source>
        <dbReference type="Proteomes" id="UP000515121"/>
    </source>
</evidence>
<feature type="transmembrane region" description="Helical" evidence="1">
    <location>
        <begin position="318"/>
        <end position="341"/>
    </location>
</feature>
<evidence type="ECO:0000259" key="2">
    <source>
        <dbReference type="Pfam" id="PF13962"/>
    </source>
</evidence>
<evidence type="ECO:0000313" key="4">
    <source>
        <dbReference type="RefSeq" id="XP_022722228.1"/>
    </source>
</evidence>
<feature type="transmembrane region" description="Helical" evidence="1">
    <location>
        <begin position="281"/>
        <end position="298"/>
    </location>
</feature>
<keyword evidence="1" id="KW-1133">Transmembrane helix</keyword>
<reference evidence="4" key="1">
    <citation type="submission" date="2025-08" db="UniProtKB">
        <authorList>
            <consortium name="RefSeq"/>
        </authorList>
    </citation>
    <scope>IDENTIFICATION</scope>
    <source>
        <tissue evidence="4">Fruit stalk</tissue>
    </source>
</reference>
<dbReference type="Pfam" id="PF12796">
    <property type="entry name" value="Ank_2"/>
    <property type="match status" value="1"/>
</dbReference>
<dbReference type="AlphaFoldDB" id="A0A6P5X223"/>
<feature type="transmembrane region" description="Helical" evidence="1">
    <location>
        <begin position="396"/>
        <end position="418"/>
    </location>
</feature>
<dbReference type="Proteomes" id="UP000515121">
    <property type="component" value="Unplaced"/>
</dbReference>
<dbReference type="InterPro" id="IPR026961">
    <property type="entry name" value="PGG_dom"/>
</dbReference>
<accession>A0A6P5X223</accession>
<dbReference type="Pfam" id="PF13962">
    <property type="entry name" value="PGG"/>
    <property type="match status" value="1"/>
</dbReference>
<dbReference type="KEGG" id="dzi:111279549"/>
<keyword evidence="1" id="KW-0812">Transmembrane</keyword>
<proteinExistence type="predicted"/>
<name>A0A6P5X223_DURZI</name>
<dbReference type="SUPFAM" id="SSF48403">
    <property type="entry name" value="Ankyrin repeat"/>
    <property type="match status" value="1"/>
</dbReference>
<evidence type="ECO:0000256" key="1">
    <source>
        <dbReference type="SAM" id="Phobius"/>
    </source>
</evidence>
<protein>
    <submittedName>
        <fullName evidence="4">Ankyrin repeat-containing protein NPR4-like</fullName>
    </submittedName>
</protein>
<dbReference type="RefSeq" id="XP_022722228.1">
    <property type="nucleotide sequence ID" value="XM_022866493.1"/>
</dbReference>
<keyword evidence="3" id="KW-1185">Reference proteome</keyword>
<keyword evidence="1" id="KW-0472">Membrane</keyword>
<dbReference type="GO" id="GO:0016020">
    <property type="term" value="C:membrane"/>
    <property type="evidence" value="ECO:0007669"/>
    <property type="project" value="TreeGrafter"/>
</dbReference>
<dbReference type="OrthoDB" id="20727at2759"/>
<organism evidence="3 4">
    <name type="scientific">Durio zibethinus</name>
    <name type="common">Durian</name>
    <dbReference type="NCBI Taxonomy" id="66656"/>
    <lineage>
        <taxon>Eukaryota</taxon>
        <taxon>Viridiplantae</taxon>
        <taxon>Streptophyta</taxon>
        <taxon>Embryophyta</taxon>
        <taxon>Tracheophyta</taxon>
        <taxon>Spermatophyta</taxon>
        <taxon>Magnoliopsida</taxon>
        <taxon>eudicotyledons</taxon>
        <taxon>Gunneridae</taxon>
        <taxon>Pentapetalae</taxon>
        <taxon>rosids</taxon>
        <taxon>malvids</taxon>
        <taxon>Malvales</taxon>
        <taxon>Malvaceae</taxon>
        <taxon>Helicteroideae</taxon>
        <taxon>Durio</taxon>
    </lineage>
</organism>
<dbReference type="PANTHER" id="PTHR24177">
    <property type="entry name" value="CASKIN"/>
    <property type="match status" value="1"/>
</dbReference>
<dbReference type="InterPro" id="IPR002110">
    <property type="entry name" value="Ankyrin_rpt"/>
</dbReference>
<dbReference type="Gene3D" id="1.25.40.20">
    <property type="entry name" value="Ankyrin repeat-containing domain"/>
    <property type="match status" value="1"/>
</dbReference>
<feature type="transmembrane region" description="Helical" evidence="1">
    <location>
        <begin position="20"/>
        <end position="43"/>
    </location>
</feature>
<sequence>MPKVKEDSEEHTQHYLPANYAAFVQFFKFLMKFLMVVLGLGFGRIRMMPRKKRRHKWAYQVMNKMIENASMYRYSSGGKTGRGYGEITVDFPFNPSHMMSSSDENLNNQWGFLNKRGSSKEGENYAMVDTRSPILIAASKGITEMVDKILENFPVAIQDVDAQNKNVILLAAENGHYHTFKFLIERKIFHESVFHHLDNQGNNALHLAAKYGHYRPWIIPGSALMQMQWELKWYKFVRKSMAKHRLADYNNKRQTPKQVFTETHKVLVKDAREWLTKTSESCSFIATIIATVAFATATNVPGGFNQESGKPVLGDDPAFGVFAISSFVALCFSIIALVTFLAIITSRFEEKDFDLKLPRKLILGLTSLFTSIVAMLVSFCAGHFFELKDKLKFAAFPIYTAACLPISFFALAQLPLYFDLFEAFFKQVS</sequence>